<organism evidence="1 2">
    <name type="scientific">Brucella intermedia 229E</name>
    <dbReference type="NCBI Taxonomy" id="1337887"/>
    <lineage>
        <taxon>Bacteria</taxon>
        <taxon>Pseudomonadati</taxon>
        <taxon>Pseudomonadota</taxon>
        <taxon>Alphaproteobacteria</taxon>
        <taxon>Hyphomicrobiales</taxon>
        <taxon>Brucellaceae</taxon>
        <taxon>Brucella/Ochrobactrum group</taxon>
        <taxon>Brucella</taxon>
    </lineage>
</organism>
<reference evidence="1 2" key="1">
    <citation type="journal article" date="2014" name="FEMS Microbiol. Lett.">
        <title>Genome sequencing analysis reveals virulence-related gene content of Ochrobactrum intermedium strain 229E, a urease-positive strain isolated from the human gastric niche.</title>
        <authorList>
            <person name="Kulkarni G.J."/>
            <person name="Shetty S."/>
            <person name="Dharne M.S."/>
            <person name="Shouche Y.S."/>
        </authorList>
    </citation>
    <scope>NUCLEOTIDE SEQUENCE [LARGE SCALE GENOMIC DNA]</scope>
    <source>
        <strain evidence="1 2">229E</strain>
    </source>
</reference>
<dbReference type="AlphaFoldDB" id="U4VKZ4"/>
<sequence length="91" mass="10350">MSGPDRFAVAISFAKAIDLAFLRYASTNDSENITTTDNHLEPESKKRYVFARMTILEYRSEVYFGYPSTGAQQIAIGHTGRFVIYTLMLSW</sequence>
<dbReference type="EMBL" id="ASXJ01000009">
    <property type="protein sequence ID" value="ERM03542.1"/>
    <property type="molecule type" value="Genomic_DNA"/>
</dbReference>
<gene>
    <name evidence="1" type="ORF">Q644_01210</name>
</gene>
<name>U4VKZ4_9HYPH</name>
<proteinExistence type="predicted"/>
<evidence type="ECO:0000313" key="2">
    <source>
        <dbReference type="Proteomes" id="UP000016842"/>
    </source>
</evidence>
<protein>
    <submittedName>
        <fullName evidence="1">Uncharacterized protein</fullName>
    </submittedName>
</protein>
<accession>U4VKZ4</accession>
<dbReference type="Proteomes" id="UP000016842">
    <property type="component" value="Unassembled WGS sequence"/>
</dbReference>
<comment type="caution">
    <text evidence="1">The sequence shown here is derived from an EMBL/GenBank/DDBJ whole genome shotgun (WGS) entry which is preliminary data.</text>
</comment>
<evidence type="ECO:0000313" key="1">
    <source>
        <dbReference type="EMBL" id="ERM03542.1"/>
    </source>
</evidence>